<dbReference type="InterPro" id="IPR002218">
    <property type="entry name" value="MnmG-rel"/>
</dbReference>
<keyword evidence="7" id="KW-0520">NAD</keyword>
<dbReference type="HOGENOM" id="CLU_007831_3_0_4"/>
<proteinExistence type="inferred from homology"/>
<evidence type="ECO:0000256" key="3">
    <source>
        <dbReference type="ARBA" id="ARBA00022490"/>
    </source>
</evidence>
<keyword evidence="6" id="KW-0274">FAD</keyword>
<dbReference type="Proteomes" id="UP000005267">
    <property type="component" value="Chromosome"/>
</dbReference>
<accession>I3UHU2</accession>
<dbReference type="AlphaFoldDB" id="I3UHU2"/>
<dbReference type="InterPro" id="IPR044920">
    <property type="entry name" value="MnmG_C_subdom_sf"/>
</dbReference>
<dbReference type="InterPro" id="IPR047001">
    <property type="entry name" value="MnmG_C_subdom"/>
</dbReference>
<dbReference type="GO" id="GO:0002098">
    <property type="term" value="P:tRNA wobble uridine modification"/>
    <property type="evidence" value="ECO:0007669"/>
    <property type="project" value="UniProtKB-ARBA"/>
</dbReference>
<evidence type="ECO:0000256" key="1">
    <source>
        <dbReference type="ARBA" id="ARBA00001974"/>
    </source>
</evidence>
<dbReference type="GO" id="GO:0050660">
    <property type="term" value="F:flavin adenine dinucleotide binding"/>
    <property type="evidence" value="ECO:0007669"/>
    <property type="project" value="InterPro"/>
</dbReference>
<dbReference type="KEGG" id="aka:TKWG_25195"/>
<dbReference type="Gene3D" id="3.50.50.60">
    <property type="entry name" value="FAD/NAD(P)-binding domain"/>
    <property type="match status" value="1"/>
</dbReference>
<name>I3UHU2_ADVKW</name>
<evidence type="ECO:0000256" key="7">
    <source>
        <dbReference type="ARBA" id="ARBA00023027"/>
    </source>
</evidence>
<sequence>MVDDLVTRGVTEPYRMFTSRAEYRLSLREDNADFRLTEMGRQLGLVDDARWDFFSNKRDAVQREISRLAGTRVSPRTFNNDTSEKLLGTLLERDYSLADLLKRPSVTYATLTTAATEDGSVLAPVDVLSDAVKEQVEIQVKYAGYIARQQEEVTRQSHLEEQKIPADLDYDSVASLSFEVRQKLKDARPETVGQARRISGVTPAAISILLIHLKRLQLSAKTLRKTAPITAEE</sequence>
<dbReference type="InterPro" id="IPR049312">
    <property type="entry name" value="GIDA_C_N"/>
</dbReference>
<reference evidence="10 11" key="1">
    <citation type="journal article" date="2011" name="J. Bacteriol.">
        <title>Whole-genome shotgun sequencing of the sulfur-oxidizing chemoautotroph Tetrathiobacter kashmirensis.</title>
        <authorList>
            <person name="Ghosh W."/>
            <person name="George A."/>
            <person name="Agarwal A."/>
            <person name="Raj P."/>
            <person name="Alam M."/>
            <person name="Pyne P."/>
            <person name="Das Gupta S.K."/>
        </authorList>
    </citation>
    <scope>NUCLEOTIDE SEQUENCE [LARGE SCALE GENOMIC DNA]</scope>
    <source>
        <strain evidence="10 11">WT001</strain>
    </source>
</reference>
<dbReference type="Gene3D" id="1.10.150.570">
    <property type="entry name" value="GidA associated domain, C-terminal subdomain"/>
    <property type="match status" value="1"/>
</dbReference>
<dbReference type="Pfam" id="PF21680">
    <property type="entry name" value="GIDA_C_1st"/>
    <property type="match status" value="1"/>
</dbReference>
<evidence type="ECO:0000256" key="8">
    <source>
        <dbReference type="ARBA" id="ARBA00025948"/>
    </source>
</evidence>
<dbReference type="GO" id="GO:0030488">
    <property type="term" value="P:tRNA methylation"/>
    <property type="evidence" value="ECO:0007669"/>
    <property type="project" value="TreeGrafter"/>
</dbReference>
<protein>
    <submittedName>
        <fullName evidence="10">tRNA uridine 5-carboxymethylaminomethyl modification enzyme GidA</fullName>
    </submittedName>
</protein>
<dbReference type="FunFam" id="1.10.10.1800:FF:000001">
    <property type="entry name" value="tRNA uridine 5-carboxymethylaminomethyl modification enzyme MnmG"/>
    <property type="match status" value="1"/>
</dbReference>
<organism evidence="10 11">
    <name type="scientific">Advenella kashmirensis (strain DSM 17095 / LMG 22695 / WT001)</name>
    <name type="common">Tetrathiobacter kashmirensis</name>
    <dbReference type="NCBI Taxonomy" id="1036672"/>
    <lineage>
        <taxon>Bacteria</taxon>
        <taxon>Pseudomonadati</taxon>
        <taxon>Pseudomonadota</taxon>
        <taxon>Betaproteobacteria</taxon>
        <taxon>Burkholderiales</taxon>
        <taxon>Alcaligenaceae</taxon>
    </lineage>
</organism>
<dbReference type="InterPro" id="IPR036188">
    <property type="entry name" value="FAD/NAD-bd_sf"/>
</dbReference>
<keyword evidence="5" id="KW-0819">tRNA processing</keyword>
<dbReference type="Pfam" id="PF13932">
    <property type="entry name" value="SAM_GIDA_C"/>
    <property type="match status" value="1"/>
</dbReference>
<dbReference type="PANTHER" id="PTHR11806:SF0">
    <property type="entry name" value="PROTEIN MTO1 HOMOLOG, MITOCHONDRIAL"/>
    <property type="match status" value="1"/>
</dbReference>
<keyword evidence="11" id="KW-1185">Reference proteome</keyword>
<evidence type="ECO:0000259" key="9">
    <source>
        <dbReference type="SMART" id="SM01228"/>
    </source>
</evidence>
<evidence type="ECO:0000313" key="10">
    <source>
        <dbReference type="EMBL" id="AFK64580.1"/>
    </source>
</evidence>
<feature type="domain" description="tRNA uridine 5-carboxymethylaminomethyl modification enzyme C-terminal subdomain" evidence="9">
    <location>
        <begin position="140"/>
        <end position="211"/>
    </location>
</feature>
<keyword evidence="3" id="KW-0963">Cytoplasm</keyword>
<dbReference type="Gene3D" id="1.10.10.1800">
    <property type="entry name" value="tRNA uridine 5-carboxymethylaminomethyl modification enzyme MnmG/GidA"/>
    <property type="match status" value="1"/>
</dbReference>
<evidence type="ECO:0000256" key="2">
    <source>
        <dbReference type="ARBA" id="ARBA00007653"/>
    </source>
</evidence>
<dbReference type="InterPro" id="IPR026904">
    <property type="entry name" value="MnmG_C"/>
</dbReference>
<dbReference type="GO" id="GO:0005829">
    <property type="term" value="C:cytosol"/>
    <property type="evidence" value="ECO:0007669"/>
    <property type="project" value="TreeGrafter"/>
</dbReference>
<dbReference type="SMART" id="SM01228">
    <property type="entry name" value="GIDA_assoc_3"/>
    <property type="match status" value="1"/>
</dbReference>
<keyword evidence="4" id="KW-0285">Flavoprotein</keyword>
<comment type="subunit">
    <text evidence="8">Homodimer. Heterotetramer of two MnmE and two MnmG subunits.</text>
</comment>
<evidence type="ECO:0000256" key="5">
    <source>
        <dbReference type="ARBA" id="ARBA00022694"/>
    </source>
</evidence>
<dbReference type="PANTHER" id="PTHR11806">
    <property type="entry name" value="GLUCOSE INHIBITED DIVISION PROTEIN A"/>
    <property type="match status" value="1"/>
</dbReference>
<evidence type="ECO:0000256" key="6">
    <source>
        <dbReference type="ARBA" id="ARBA00022827"/>
    </source>
</evidence>
<reference evidence="11" key="2">
    <citation type="journal article" date="2013" name="PLoS ONE">
        <title>Genome implosion elicits host-confinement in Alcaligenaceae: evidence from the comparative genomics of Tetrathiobacter kashmirensis, a pathogen in the making.</title>
        <authorList>
            <person name="Ghosh W."/>
            <person name="Alam M."/>
            <person name="Roy C."/>
            <person name="Pyne P."/>
            <person name="George A."/>
            <person name="Chakraborty R."/>
            <person name="Majumder S."/>
            <person name="Agarwal A."/>
            <person name="Chakraborty S."/>
            <person name="Majumdar S."/>
            <person name="Gupta S.K."/>
        </authorList>
    </citation>
    <scope>NUCLEOTIDE SEQUENCE [LARGE SCALE GENOMIC DNA]</scope>
    <source>
        <strain evidence="11">WT001</strain>
    </source>
</reference>
<evidence type="ECO:0000256" key="4">
    <source>
        <dbReference type="ARBA" id="ARBA00022630"/>
    </source>
</evidence>
<dbReference type="STRING" id="1036672.TKWG_25195"/>
<comment type="cofactor">
    <cofactor evidence="1">
        <name>FAD</name>
        <dbReference type="ChEBI" id="CHEBI:57692"/>
    </cofactor>
</comment>
<comment type="similarity">
    <text evidence="2">Belongs to the MnmG family.</text>
</comment>
<dbReference type="FunFam" id="1.10.150.570:FF:000001">
    <property type="entry name" value="tRNA uridine 5-carboxymethylaminomethyl modification enzyme MnmG"/>
    <property type="match status" value="1"/>
</dbReference>
<evidence type="ECO:0000313" key="11">
    <source>
        <dbReference type="Proteomes" id="UP000005267"/>
    </source>
</evidence>
<gene>
    <name evidence="10" type="ordered locus">TKWG_25195</name>
</gene>
<dbReference type="EMBL" id="CP003555">
    <property type="protein sequence ID" value="AFK64580.1"/>
    <property type="molecule type" value="Genomic_DNA"/>
</dbReference>